<dbReference type="RefSeq" id="WP_069206092.1">
    <property type="nucleotide sequence ID" value="NZ_CP014168.1"/>
</dbReference>
<dbReference type="OrthoDB" id="7450893at2"/>
<accession>A0A1B3ZDR8</accession>
<organism evidence="1 2">
    <name type="scientific">Sphingomonas panacis</name>
    <dbReference type="NCBI Taxonomy" id="1560345"/>
    <lineage>
        <taxon>Bacteria</taxon>
        <taxon>Pseudomonadati</taxon>
        <taxon>Pseudomonadota</taxon>
        <taxon>Alphaproteobacteria</taxon>
        <taxon>Sphingomonadales</taxon>
        <taxon>Sphingomonadaceae</taxon>
        <taxon>Sphingomonas</taxon>
    </lineage>
</organism>
<sequence>MHIIPSSVAQNESYQVALGTAQRRAFNSYFDQHVITDDEGGYIAIDEGDYGALPMAIIDRIIYTEPCGLIDEY</sequence>
<reference evidence="1 2" key="1">
    <citation type="submission" date="2016-01" db="EMBL/GenBank/DDBJ databases">
        <title>Complete genome and mega plasmid sequence of Sphingomonas panacis DCY99 elicits systemic resistance in rice to Xanthomonas oryzae.</title>
        <authorList>
            <person name="Kim Y.J."/>
            <person name="Yang D.C."/>
            <person name="Sing P."/>
        </authorList>
    </citation>
    <scope>NUCLEOTIDE SEQUENCE [LARGE SCALE GENOMIC DNA]</scope>
    <source>
        <strain evidence="1 2">DCY99</strain>
    </source>
</reference>
<proteinExistence type="predicted"/>
<dbReference type="AlphaFoldDB" id="A0A1B3ZDR8"/>
<keyword evidence="2" id="KW-1185">Reference proteome</keyword>
<evidence type="ECO:0000313" key="1">
    <source>
        <dbReference type="EMBL" id="AOH85555.1"/>
    </source>
</evidence>
<protein>
    <submittedName>
        <fullName evidence="1">Uncharacterized protein</fullName>
    </submittedName>
</protein>
<evidence type="ECO:0000313" key="2">
    <source>
        <dbReference type="Proteomes" id="UP000094256"/>
    </source>
</evidence>
<dbReference type="Proteomes" id="UP000094256">
    <property type="component" value="Chromosome"/>
</dbReference>
<dbReference type="EMBL" id="CP014168">
    <property type="protein sequence ID" value="AOH85555.1"/>
    <property type="molecule type" value="Genomic_DNA"/>
</dbReference>
<gene>
    <name evidence="1" type="ORF">AWL63_18060</name>
</gene>
<name>A0A1B3ZDR8_9SPHN</name>
<dbReference type="KEGG" id="span:AWL63_18060"/>